<dbReference type="EMBL" id="CP151657">
    <property type="protein sequence ID" value="WZP15331.1"/>
    <property type="molecule type" value="Genomic_DNA"/>
</dbReference>
<reference evidence="1 2" key="1">
    <citation type="submission" date="2024-04" db="EMBL/GenBank/DDBJ databases">
        <title>Arthrobacter sp. from Plains bison fecal sample.</title>
        <authorList>
            <person name="Ruzzini A."/>
        </authorList>
    </citation>
    <scope>NUCLEOTIDE SEQUENCE [LARGE SCALE GENOMIC DNA]</scope>
    <source>
        <strain evidence="1 2">EINP1</strain>
    </source>
</reference>
<accession>A0ABZ2ZV71</accession>
<keyword evidence="2" id="KW-1185">Reference proteome</keyword>
<gene>
    <name evidence="1" type="ORF">AAE021_14335</name>
</gene>
<name>A0ABZ2ZV71_9MICC</name>
<evidence type="ECO:0000313" key="2">
    <source>
        <dbReference type="Proteomes" id="UP001448858"/>
    </source>
</evidence>
<evidence type="ECO:0000313" key="1">
    <source>
        <dbReference type="EMBL" id="WZP15331.1"/>
    </source>
</evidence>
<protein>
    <submittedName>
        <fullName evidence="1">Uncharacterized protein</fullName>
    </submittedName>
</protein>
<dbReference type="Proteomes" id="UP001448858">
    <property type="component" value="Chromosome"/>
</dbReference>
<sequence length="51" mass="5336">MAAVVVLAVGGVVMAAVYAGMLRLLRATELSQLTGSLLAQFRRSRGTKTSN</sequence>
<dbReference type="RefSeq" id="WP_342022996.1">
    <property type="nucleotide sequence ID" value="NZ_CP151657.1"/>
</dbReference>
<organism evidence="1 2">
    <name type="scientific">Arthrobacter citreus</name>
    <dbReference type="NCBI Taxonomy" id="1670"/>
    <lineage>
        <taxon>Bacteria</taxon>
        <taxon>Bacillati</taxon>
        <taxon>Actinomycetota</taxon>
        <taxon>Actinomycetes</taxon>
        <taxon>Micrococcales</taxon>
        <taxon>Micrococcaceae</taxon>
        <taxon>Arthrobacter</taxon>
    </lineage>
</organism>
<proteinExistence type="predicted"/>